<dbReference type="Proteomes" id="UP000317122">
    <property type="component" value="Unassembled WGS sequence"/>
</dbReference>
<name>A0A562N553_9HYPH</name>
<evidence type="ECO:0000313" key="2">
    <source>
        <dbReference type="Proteomes" id="UP000317122"/>
    </source>
</evidence>
<gene>
    <name evidence="1" type="ORF">IQ26_05697</name>
</gene>
<accession>A0A562N553</accession>
<evidence type="ECO:0000313" key="1">
    <source>
        <dbReference type="EMBL" id="TWI27001.1"/>
    </source>
</evidence>
<keyword evidence="2" id="KW-1185">Reference proteome</keyword>
<dbReference type="AlphaFoldDB" id="A0A562N553"/>
<organism evidence="1 2">
    <name type="scientific">Mesorhizobium tianshanense</name>
    <dbReference type="NCBI Taxonomy" id="39844"/>
    <lineage>
        <taxon>Bacteria</taxon>
        <taxon>Pseudomonadati</taxon>
        <taxon>Pseudomonadota</taxon>
        <taxon>Alphaproteobacteria</taxon>
        <taxon>Hyphomicrobiales</taxon>
        <taxon>Phyllobacteriaceae</taxon>
        <taxon>Mesorhizobium</taxon>
    </lineage>
</organism>
<dbReference type="EMBL" id="VLKT01000044">
    <property type="protein sequence ID" value="TWI27001.1"/>
    <property type="molecule type" value="Genomic_DNA"/>
</dbReference>
<reference evidence="1 2" key="1">
    <citation type="journal article" date="2015" name="Stand. Genomic Sci.">
        <title>Genomic Encyclopedia of Bacterial and Archaeal Type Strains, Phase III: the genomes of soil and plant-associated and newly described type strains.</title>
        <authorList>
            <person name="Whitman W.B."/>
            <person name="Woyke T."/>
            <person name="Klenk H.P."/>
            <person name="Zhou Y."/>
            <person name="Lilburn T.G."/>
            <person name="Beck B.J."/>
            <person name="De Vos P."/>
            <person name="Vandamme P."/>
            <person name="Eisen J.A."/>
            <person name="Garrity G."/>
            <person name="Hugenholtz P."/>
            <person name="Kyrpides N.C."/>
        </authorList>
    </citation>
    <scope>NUCLEOTIDE SEQUENCE [LARGE SCALE GENOMIC DNA]</scope>
    <source>
        <strain evidence="1 2">CGMCC 1.2546</strain>
    </source>
</reference>
<protein>
    <submittedName>
        <fullName evidence="1">Uncharacterized protein</fullName>
    </submittedName>
</protein>
<proteinExistence type="predicted"/>
<comment type="caution">
    <text evidence="1">The sequence shown here is derived from an EMBL/GenBank/DDBJ whole genome shotgun (WGS) entry which is preliminary data.</text>
</comment>
<sequence>MLETHLLTVNEPIKPSARDFVGNPYVLGQLVENGSTQFQIEWRYRNIDLMHAVRINYRRTVPGGDFKQDRPCFIRNTHINGKIKLAGQQRPYVGRFFARFDLWVARKKVKSNVIVGEVELFCSIDVPASHHQRNVGMRKTLTQVPQGP</sequence>